<dbReference type="Proteomes" id="UP001548832">
    <property type="component" value="Unassembled WGS sequence"/>
</dbReference>
<feature type="signal peptide" evidence="1">
    <location>
        <begin position="1"/>
        <end position="23"/>
    </location>
</feature>
<accession>A0ABV2D6N2</accession>
<evidence type="ECO:0000256" key="1">
    <source>
        <dbReference type="SAM" id="SignalP"/>
    </source>
</evidence>
<dbReference type="RefSeq" id="WP_354457758.1">
    <property type="nucleotide sequence ID" value="NZ_JBEWSZ010000001.1"/>
</dbReference>
<protein>
    <recommendedName>
        <fullName evidence="4">Periplasmic binding protein domain-containing protein</fullName>
    </recommendedName>
</protein>
<keyword evidence="1" id="KW-0732">Signal</keyword>
<sequence length="315" mass="33356">MRLKALLGCVAFLLLALCRPGLAQDKEPFLILLTTPSPALEERFRAGCEAAAAELKIACDVVALSGGPQEGIAKINEFIASGGAGIVLQIYGGADDQAYVEAVKLARNAGLAVVIASTSLIEAASPFADIATSIVGVDAETFVSRVSDAIKTAGARNTAFCLLRFEQAPSPLKLAYDAVAKALEEAGAKRSEACPEALVFLGSFEETLLSAVRKLLAEQDVRFVILPFRAGSDYIDGLKQIAAEAGRDTVFVSAWASPFELSRTATWTLYQSERGEKVETTKAIPPTIQISTGAYCESCDCKKDTECKESCAKCN</sequence>
<gene>
    <name evidence="2" type="ORF">ABVQ20_01635</name>
</gene>
<dbReference type="InterPro" id="IPR028082">
    <property type="entry name" value="Peripla_BP_I"/>
</dbReference>
<comment type="caution">
    <text evidence="2">The sequence shown here is derived from an EMBL/GenBank/DDBJ whole genome shotgun (WGS) entry which is preliminary data.</text>
</comment>
<evidence type="ECO:0000313" key="3">
    <source>
        <dbReference type="Proteomes" id="UP001548832"/>
    </source>
</evidence>
<evidence type="ECO:0000313" key="2">
    <source>
        <dbReference type="EMBL" id="MET2825672.1"/>
    </source>
</evidence>
<reference evidence="2 3" key="1">
    <citation type="submission" date="2024-06" db="EMBL/GenBank/DDBJ databases">
        <authorList>
            <person name="Kim D.-U."/>
        </authorList>
    </citation>
    <scope>NUCLEOTIDE SEQUENCE [LARGE SCALE GENOMIC DNA]</scope>
    <source>
        <strain evidence="2 3">KACC15460</strain>
    </source>
</reference>
<feature type="chain" id="PRO_5047182952" description="Periplasmic binding protein domain-containing protein" evidence="1">
    <location>
        <begin position="24"/>
        <end position="315"/>
    </location>
</feature>
<evidence type="ECO:0008006" key="4">
    <source>
        <dbReference type="Google" id="ProtNLM"/>
    </source>
</evidence>
<keyword evidence="3" id="KW-1185">Reference proteome</keyword>
<dbReference type="EMBL" id="JBEWSZ010000001">
    <property type="protein sequence ID" value="MET2825672.1"/>
    <property type="molecule type" value="Genomic_DNA"/>
</dbReference>
<organism evidence="2 3">
    <name type="scientific">Mesorhizobium shangrilense</name>
    <dbReference type="NCBI Taxonomy" id="460060"/>
    <lineage>
        <taxon>Bacteria</taxon>
        <taxon>Pseudomonadati</taxon>
        <taxon>Pseudomonadota</taxon>
        <taxon>Alphaproteobacteria</taxon>
        <taxon>Hyphomicrobiales</taxon>
        <taxon>Phyllobacteriaceae</taxon>
        <taxon>Mesorhizobium</taxon>
    </lineage>
</organism>
<proteinExistence type="predicted"/>
<dbReference type="SUPFAM" id="SSF53822">
    <property type="entry name" value="Periplasmic binding protein-like I"/>
    <property type="match status" value="1"/>
</dbReference>
<dbReference type="Gene3D" id="3.40.50.2300">
    <property type="match status" value="1"/>
</dbReference>
<name>A0ABV2D6N2_9HYPH</name>